<organism evidence="2 3">
    <name type="scientific">Kipferlia bialata</name>
    <dbReference type="NCBI Taxonomy" id="797122"/>
    <lineage>
        <taxon>Eukaryota</taxon>
        <taxon>Metamonada</taxon>
        <taxon>Carpediemonas-like organisms</taxon>
        <taxon>Kipferlia</taxon>
    </lineage>
</organism>
<dbReference type="SUPFAM" id="SSF103657">
    <property type="entry name" value="BAR/IMD domain-like"/>
    <property type="match status" value="1"/>
</dbReference>
<dbReference type="AlphaFoldDB" id="A0A9K3CPE5"/>
<gene>
    <name evidence="2" type="ORF">KIPB_000556</name>
</gene>
<accession>A0A9K3CPE5</accession>
<feature type="region of interest" description="Disordered" evidence="1">
    <location>
        <begin position="313"/>
        <end position="352"/>
    </location>
</feature>
<comment type="caution">
    <text evidence="2">The sequence shown here is derived from an EMBL/GenBank/DDBJ whole genome shotgun (WGS) entry which is preliminary data.</text>
</comment>
<evidence type="ECO:0008006" key="4">
    <source>
        <dbReference type="Google" id="ProtNLM"/>
    </source>
</evidence>
<dbReference type="EMBL" id="BDIP01000066">
    <property type="protein sequence ID" value="GIQ79853.1"/>
    <property type="molecule type" value="Genomic_DNA"/>
</dbReference>
<dbReference type="Gene3D" id="1.20.1270.60">
    <property type="entry name" value="Arfaptin homology (AH) domain/BAR domain"/>
    <property type="match status" value="1"/>
</dbReference>
<reference evidence="2 3" key="1">
    <citation type="journal article" date="2018" name="PLoS ONE">
        <title>The draft genome of Kipferlia bialata reveals reductive genome evolution in fornicate parasites.</title>
        <authorList>
            <person name="Tanifuji G."/>
            <person name="Takabayashi S."/>
            <person name="Kume K."/>
            <person name="Takagi M."/>
            <person name="Nakayama T."/>
            <person name="Kamikawa R."/>
            <person name="Inagaki Y."/>
            <person name="Hashimoto T."/>
        </authorList>
    </citation>
    <scope>NUCLEOTIDE SEQUENCE [LARGE SCALE GENOMIC DNA]</scope>
    <source>
        <strain evidence="2">NY0173</strain>
    </source>
</reference>
<evidence type="ECO:0000256" key="1">
    <source>
        <dbReference type="SAM" id="MobiDB-lite"/>
    </source>
</evidence>
<evidence type="ECO:0000313" key="2">
    <source>
        <dbReference type="EMBL" id="GIQ79853.1"/>
    </source>
</evidence>
<dbReference type="InterPro" id="IPR027267">
    <property type="entry name" value="AH/BAR_dom_sf"/>
</dbReference>
<protein>
    <recommendedName>
        <fullName evidence="4">BAR domain-containing protein</fullName>
    </recommendedName>
</protein>
<dbReference type="Proteomes" id="UP000265618">
    <property type="component" value="Unassembled WGS sequence"/>
</dbReference>
<evidence type="ECO:0000313" key="3">
    <source>
        <dbReference type="Proteomes" id="UP000265618"/>
    </source>
</evidence>
<name>A0A9K3CPE5_9EUKA</name>
<proteinExistence type="predicted"/>
<keyword evidence="3" id="KW-1185">Reference proteome</keyword>
<sequence length="352" mass="39441">MNSTASFLKVLSKRQHEVKKVDKGNALGQHAASFAFTPTRLAFDALANEAQFLRRAYTDFYDYMKTQICDPLNTFALQYAAQTKAHTKRYKDCVVTHYARLQTQHEKYNAANELFANRNHYARKAVKYAEDRERRSAAMESLVEMDTRLRAALDSYEDSLSASTDTNDEMRVVLESILQALETLELRRLRMIQSSFVKYLSASEELCHKLQESHHTSSLAIAHPSLEPRSTLESEYTSATPSIEGKALAICRMSSLDFFTTPRELREVVAEARGDRETLTTLRARGRQRDTAGLVEDEGSPESVIEVMSELDDLADIDTQGTRQKGKGGKGKGDDRIPDSELPPDAAGLGGM</sequence>